<reference evidence="1" key="1">
    <citation type="submission" date="2022-06" db="EMBL/GenBank/DDBJ databases">
        <authorList>
            <person name="Berger JAMES D."/>
            <person name="Berger JAMES D."/>
        </authorList>
    </citation>
    <scope>NUCLEOTIDE SEQUENCE [LARGE SCALE GENOMIC DNA]</scope>
</reference>
<organism evidence="1 2">
    <name type="scientific">Trichobilharzia regenti</name>
    <name type="common">Nasal bird schistosome</name>
    <dbReference type="NCBI Taxonomy" id="157069"/>
    <lineage>
        <taxon>Eukaryota</taxon>
        <taxon>Metazoa</taxon>
        <taxon>Spiralia</taxon>
        <taxon>Lophotrochozoa</taxon>
        <taxon>Platyhelminthes</taxon>
        <taxon>Trematoda</taxon>
        <taxon>Digenea</taxon>
        <taxon>Strigeidida</taxon>
        <taxon>Schistosomatoidea</taxon>
        <taxon>Schistosomatidae</taxon>
        <taxon>Trichobilharzia</taxon>
    </lineage>
</organism>
<reference evidence="2" key="2">
    <citation type="submission" date="2023-11" db="UniProtKB">
        <authorList>
            <consortium name="WormBaseParasite"/>
        </authorList>
    </citation>
    <scope>IDENTIFICATION</scope>
</reference>
<sequence length="286" mass="32862">MDENLSMSFLGSSLAESSLLEDDFFSREEFDLLNLAMETDRTERSISREPDSNTQPIATLIENDDEKIFPDISNLLPKLREFIDQRGRQIVTQPVQSELCQLLELLSKGLTIVDRQREFSEYLHVTDERRRHLPALLASRRELVEAVDVLKTFLATLTKNDEKIFPDIRNLLPKLREFIDQRGRQIVTQPVQSESCQLLELLSKCLTIVDRQREFSEYSHVTDEGRTHLPALLASHRELVEAVDASNTFLDNQTLNAGTVDAMENTTVIDNHYPNTQPSEDLNFDE</sequence>
<protein>
    <submittedName>
        <fullName evidence="2">Centrosomal protein of 70 kDa</fullName>
    </submittedName>
</protein>
<accession>A0AA85JLH0</accession>
<keyword evidence="1" id="KW-1185">Reference proteome</keyword>
<dbReference type="AlphaFoldDB" id="A0AA85JLH0"/>
<dbReference type="Proteomes" id="UP000050795">
    <property type="component" value="Unassembled WGS sequence"/>
</dbReference>
<proteinExistence type="predicted"/>
<evidence type="ECO:0000313" key="2">
    <source>
        <dbReference type="WBParaSite" id="TREG1_27160.1"/>
    </source>
</evidence>
<evidence type="ECO:0000313" key="1">
    <source>
        <dbReference type="Proteomes" id="UP000050795"/>
    </source>
</evidence>
<name>A0AA85JLH0_TRIRE</name>
<dbReference type="WBParaSite" id="TREG1_27160.1">
    <property type="protein sequence ID" value="TREG1_27160.1"/>
    <property type="gene ID" value="TREG1_27160"/>
</dbReference>